<organism evidence="2 3">
    <name type="scientific">Tritrichomonas musculus</name>
    <dbReference type="NCBI Taxonomy" id="1915356"/>
    <lineage>
        <taxon>Eukaryota</taxon>
        <taxon>Metamonada</taxon>
        <taxon>Parabasalia</taxon>
        <taxon>Tritrichomonadida</taxon>
        <taxon>Tritrichomonadidae</taxon>
        <taxon>Tritrichomonas</taxon>
    </lineage>
</organism>
<dbReference type="PANTHER" id="PTHR24159">
    <property type="match status" value="1"/>
</dbReference>
<dbReference type="SUPFAM" id="SSF48403">
    <property type="entry name" value="Ankyrin repeat"/>
    <property type="match status" value="1"/>
</dbReference>
<dbReference type="EMBL" id="JAPFFF010000034">
    <property type="protein sequence ID" value="KAK8843846.1"/>
    <property type="molecule type" value="Genomic_DNA"/>
</dbReference>
<keyword evidence="3" id="KW-1185">Reference proteome</keyword>
<keyword evidence="1" id="KW-0812">Transmembrane</keyword>
<dbReference type="InterPro" id="IPR036770">
    <property type="entry name" value="Ankyrin_rpt-contain_sf"/>
</dbReference>
<evidence type="ECO:0000256" key="1">
    <source>
        <dbReference type="SAM" id="Phobius"/>
    </source>
</evidence>
<evidence type="ECO:0000313" key="3">
    <source>
        <dbReference type="Proteomes" id="UP001470230"/>
    </source>
</evidence>
<dbReference type="PANTHER" id="PTHR24159:SF5">
    <property type="entry name" value="ANK_REP_REGION DOMAIN-CONTAINING PROTEIN"/>
    <property type="match status" value="1"/>
</dbReference>
<accession>A0ABR2HBK9</accession>
<reference evidence="2 3" key="1">
    <citation type="submission" date="2024-04" db="EMBL/GenBank/DDBJ databases">
        <title>Tritrichomonas musculus Genome.</title>
        <authorList>
            <person name="Alves-Ferreira E."/>
            <person name="Grigg M."/>
            <person name="Lorenzi H."/>
            <person name="Galac M."/>
        </authorList>
    </citation>
    <scope>NUCLEOTIDE SEQUENCE [LARGE SCALE GENOMIC DNA]</scope>
    <source>
        <strain evidence="2 3">EAF2021</strain>
    </source>
</reference>
<evidence type="ECO:0000313" key="2">
    <source>
        <dbReference type="EMBL" id="KAK8843846.1"/>
    </source>
</evidence>
<feature type="transmembrane region" description="Helical" evidence="1">
    <location>
        <begin position="353"/>
        <end position="371"/>
    </location>
</feature>
<gene>
    <name evidence="2" type="ORF">M9Y10_024921</name>
</gene>
<protein>
    <recommendedName>
        <fullName evidence="4">DUF3447 domain-containing protein</fullName>
    </recommendedName>
</protein>
<dbReference type="Proteomes" id="UP001470230">
    <property type="component" value="Unassembled WGS sequence"/>
</dbReference>
<evidence type="ECO:0008006" key="4">
    <source>
        <dbReference type="Google" id="ProtNLM"/>
    </source>
</evidence>
<keyword evidence="1" id="KW-1133">Transmembrane helix</keyword>
<sequence length="384" mass="46671">MSFEQLTKELKEIQESLLIFLEDESDGEEKYQDFLKVLRTSQITKSRQEIQLLLKLINQIGVNHRRNCNFIKKIEQVLEYLEDDIRKYFSNPEIFKFFEYNKRILLFLIESEIIIIDECIVSLITSDRYEHLNYSEYFLPEISPFLTKKFIDKYKNQNKILNYERFINKITTYFPSDFKDKRREGERELELYRIIRKNEIDEFISLINKLNLPFRSNIQKSIFETNIFLIRNSIEIIEYAAFFGSLDIVKYIHINGVDLEPNIWLYAIHSQNAELIKYLEDNNVPQPGNNYESILEESIKCHHNEISNYIIDNKIKEEELQHNIDNNVYKNLYRYSFLYYNFFFFPSNMKNKYVLFYFCVSNYYLFVKLYLQQKNIDINTKFIK</sequence>
<proteinExistence type="predicted"/>
<keyword evidence="1" id="KW-0472">Membrane</keyword>
<name>A0ABR2HBK9_9EUKA</name>
<comment type="caution">
    <text evidence="2">The sequence shown here is derived from an EMBL/GenBank/DDBJ whole genome shotgun (WGS) entry which is preliminary data.</text>
</comment>